<gene>
    <name evidence="1" type="ORF">LWI28_017176</name>
</gene>
<protein>
    <submittedName>
        <fullName evidence="1">Uncharacterized protein</fullName>
    </submittedName>
</protein>
<evidence type="ECO:0000313" key="2">
    <source>
        <dbReference type="Proteomes" id="UP001064489"/>
    </source>
</evidence>
<evidence type="ECO:0000313" key="1">
    <source>
        <dbReference type="EMBL" id="KAI9195684.1"/>
    </source>
</evidence>
<sequence>MDCLATNSALNEIKDHQSKRVDGRATSLAGVGVVASEQPEVLLVIEGHEKQQIQLKTFMVLVSSSFIANGSTPSGLGLGCTCSLADDLIGLSSVVKLGSSDQIGSFPRLDRLP</sequence>
<keyword evidence="2" id="KW-1185">Reference proteome</keyword>
<proteinExistence type="predicted"/>
<dbReference type="EMBL" id="JAJSOW010000003">
    <property type="protein sequence ID" value="KAI9195684.1"/>
    <property type="molecule type" value="Genomic_DNA"/>
</dbReference>
<comment type="caution">
    <text evidence="1">The sequence shown here is derived from an EMBL/GenBank/DDBJ whole genome shotgun (WGS) entry which is preliminary data.</text>
</comment>
<reference evidence="1" key="1">
    <citation type="journal article" date="2022" name="Plant J.">
        <title>Strategies of tolerance reflected in two North American maple genomes.</title>
        <authorList>
            <person name="McEvoy S.L."/>
            <person name="Sezen U.U."/>
            <person name="Trouern-Trend A."/>
            <person name="McMahon S.M."/>
            <person name="Schaberg P.G."/>
            <person name="Yang J."/>
            <person name="Wegrzyn J.L."/>
            <person name="Swenson N.G."/>
        </authorList>
    </citation>
    <scope>NUCLEOTIDE SEQUENCE</scope>
    <source>
        <strain evidence="1">91603</strain>
    </source>
</reference>
<organism evidence="1 2">
    <name type="scientific">Acer negundo</name>
    <name type="common">Box elder</name>
    <dbReference type="NCBI Taxonomy" id="4023"/>
    <lineage>
        <taxon>Eukaryota</taxon>
        <taxon>Viridiplantae</taxon>
        <taxon>Streptophyta</taxon>
        <taxon>Embryophyta</taxon>
        <taxon>Tracheophyta</taxon>
        <taxon>Spermatophyta</taxon>
        <taxon>Magnoliopsida</taxon>
        <taxon>eudicotyledons</taxon>
        <taxon>Gunneridae</taxon>
        <taxon>Pentapetalae</taxon>
        <taxon>rosids</taxon>
        <taxon>malvids</taxon>
        <taxon>Sapindales</taxon>
        <taxon>Sapindaceae</taxon>
        <taxon>Hippocastanoideae</taxon>
        <taxon>Acereae</taxon>
        <taxon>Acer</taxon>
    </lineage>
</organism>
<accession>A0AAD5P216</accession>
<reference evidence="1" key="2">
    <citation type="submission" date="2023-02" db="EMBL/GenBank/DDBJ databases">
        <authorList>
            <person name="Swenson N.G."/>
            <person name="Wegrzyn J.L."/>
            <person name="Mcevoy S.L."/>
        </authorList>
    </citation>
    <scope>NUCLEOTIDE SEQUENCE</scope>
    <source>
        <strain evidence="1">91603</strain>
        <tissue evidence="1">Leaf</tissue>
    </source>
</reference>
<dbReference type="Proteomes" id="UP001064489">
    <property type="component" value="Chromosome 1"/>
</dbReference>
<dbReference type="AlphaFoldDB" id="A0AAD5P216"/>
<name>A0AAD5P216_ACENE</name>